<dbReference type="Proteomes" id="UP000735302">
    <property type="component" value="Unassembled WGS sequence"/>
</dbReference>
<accession>A0AAV3Y670</accession>
<gene>
    <name evidence="1" type="ORF">PoB_000511000</name>
</gene>
<reference evidence="1 2" key="1">
    <citation type="journal article" date="2021" name="Elife">
        <title>Chloroplast acquisition without the gene transfer in kleptoplastic sea slugs, Plakobranchus ocellatus.</title>
        <authorList>
            <person name="Maeda T."/>
            <person name="Takahashi S."/>
            <person name="Yoshida T."/>
            <person name="Shimamura S."/>
            <person name="Takaki Y."/>
            <person name="Nagai Y."/>
            <person name="Toyoda A."/>
            <person name="Suzuki Y."/>
            <person name="Arimoto A."/>
            <person name="Ishii H."/>
            <person name="Satoh N."/>
            <person name="Nishiyama T."/>
            <person name="Hasebe M."/>
            <person name="Maruyama T."/>
            <person name="Minagawa J."/>
            <person name="Obokata J."/>
            <person name="Shigenobu S."/>
        </authorList>
    </citation>
    <scope>NUCLEOTIDE SEQUENCE [LARGE SCALE GENOMIC DNA]</scope>
</reference>
<evidence type="ECO:0000313" key="1">
    <source>
        <dbReference type="EMBL" id="GFN78604.1"/>
    </source>
</evidence>
<dbReference type="EMBL" id="BLXT01000592">
    <property type="protein sequence ID" value="GFN78604.1"/>
    <property type="molecule type" value="Genomic_DNA"/>
</dbReference>
<proteinExistence type="predicted"/>
<evidence type="ECO:0000313" key="2">
    <source>
        <dbReference type="Proteomes" id="UP000735302"/>
    </source>
</evidence>
<dbReference type="AlphaFoldDB" id="A0AAV3Y670"/>
<keyword evidence="2" id="KW-1185">Reference proteome</keyword>
<organism evidence="1 2">
    <name type="scientific">Plakobranchus ocellatus</name>
    <dbReference type="NCBI Taxonomy" id="259542"/>
    <lineage>
        <taxon>Eukaryota</taxon>
        <taxon>Metazoa</taxon>
        <taxon>Spiralia</taxon>
        <taxon>Lophotrochozoa</taxon>
        <taxon>Mollusca</taxon>
        <taxon>Gastropoda</taxon>
        <taxon>Heterobranchia</taxon>
        <taxon>Euthyneura</taxon>
        <taxon>Panpulmonata</taxon>
        <taxon>Sacoglossa</taxon>
        <taxon>Placobranchoidea</taxon>
        <taxon>Plakobranchidae</taxon>
        <taxon>Plakobranchus</taxon>
    </lineage>
</organism>
<sequence length="103" mass="11452">MASSSTFTEKVDPVNHLEDDFFKEVPFTHDPVMSRGMSGHVLLQHNGKTVYTYALGLVSLSVVGLIKPANCIDHQQVVRASKLMFDSQTLCDELEEMKNLGII</sequence>
<protein>
    <submittedName>
        <fullName evidence="1">Uncharacterized protein</fullName>
    </submittedName>
</protein>
<comment type="caution">
    <text evidence="1">The sequence shown here is derived from an EMBL/GenBank/DDBJ whole genome shotgun (WGS) entry which is preliminary data.</text>
</comment>
<name>A0AAV3Y670_9GAST</name>